<sequence>MLEFARKLGQMGKKKSYFTEKVIEQGHFISRDEDPIKRSRRSLEELRGLVGQLDETHKKTSKARRTNDHLQPFFEGITRYMGGVETLVSSNPAISALVWGGVKKYKRVTERLDKNMQAIRDSAQAAQSYLMKKQLEDNEKKKIDQWLQAPATDPTYDYCINHKHPGTCEWLFENSTYQSWEKATSKIPNEMILWIYGPPGIGKTFLASSVIERFKGKKQEVLYYYFRDEKSGIPLQPGWGETLSMLQNLIRQLVDIIIYKRKHKLPTGFWDTYAKSGGTFLFDIEYAKNVVQLLLAVIPRINVIIDGLDECNDRNKLPDSHCPAWKSNKLLPTILARLAQSKTHGIIKWCFNSCPESNLSSLFKNLKAHTLEVNEEDIGKDVLNYIMDVCYDDLDLDTLDNGQEPDDTESIEQKDQFTEEELGGDRTKEKGTIDLEAFLISLFRNVISVSFLDARLTLELLKGKGSVTTRTEMMNSIISYNDGFNKGYLRGLRALAGKPRKEKELAR</sequence>
<evidence type="ECO:0000313" key="5">
    <source>
        <dbReference type="Proteomes" id="UP000054279"/>
    </source>
</evidence>
<gene>
    <name evidence="4" type="ORF">M422DRAFT_249882</name>
</gene>
<feature type="domain" description="Nephrocystin 3-like N-terminal" evidence="3">
    <location>
        <begin position="166"/>
        <end position="319"/>
    </location>
</feature>
<evidence type="ECO:0000256" key="1">
    <source>
        <dbReference type="ARBA" id="ARBA00022737"/>
    </source>
</evidence>
<dbReference type="PANTHER" id="PTHR10039">
    <property type="entry name" value="AMELOGENIN"/>
    <property type="match status" value="1"/>
</dbReference>
<dbReference type="Gene3D" id="3.40.50.300">
    <property type="entry name" value="P-loop containing nucleotide triphosphate hydrolases"/>
    <property type="match status" value="1"/>
</dbReference>
<feature type="compositionally biased region" description="Acidic residues" evidence="2">
    <location>
        <begin position="401"/>
        <end position="410"/>
    </location>
</feature>
<dbReference type="Proteomes" id="UP000054279">
    <property type="component" value="Unassembled WGS sequence"/>
</dbReference>
<evidence type="ECO:0000313" key="4">
    <source>
        <dbReference type="EMBL" id="KIJ46720.1"/>
    </source>
</evidence>
<dbReference type="OrthoDB" id="21416at2759"/>
<reference evidence="4 5" key="1">
    <citation type="submission" date="2014-06" db="EMBL/GenBank/DDBJ databases">
        <title>Evolutionary Origins and Diversification of the Mycorrhizal Mutualists.</title>
        <authorList>
            <consortium name="DOE Joint Genome Institute"/>
            <consortium name="Mycorrhizal Genomics Consortium"/>
            <person name="Kohler A."/>
            <person name="Kuo A."/>
            <person name="Nagy L.G."/>
            <person name="Floudas D."/>
            <person name="Copeland A."/>
            <person name="Barry K.W."/>
            <person name="Cichocki N."/>
            <person name="Veneault-Fourrey C."/>
            <person name="LaButti K."/>
            <person name="Lindquist E.A."/>
            <person name="Lipzen A."/>
            <person name="Lundell T."/>
            <person name="Morin E."/>
            <person name="Murat C."/>
            <person name="Riley R."/>
            <person name="Ohm R."/>
            <person name="Sun H."/>
            <person name="Tunlid A."/>
            <person name="Henrissat B."/>
            <person name="Grigoriev I.V."/>
            <person name="Hibbett D.S."/>
            <person name="Martin F."/>
        </authorList>
    </citation>
    <scope>NUCLEOTIDE SEQUENCE [LARGE SCALE GENOMIC DNA]</scope>
    <source>
        <strain evidence="4 5">SS14</strain>
    </source>
</reference>
<dbReference type="EMBL" id="KN837106">
    <property type="protein sequence ID" value="KIJ46720.1"/>
    <property type="molecule type" value="Genomic_DNA"/>
</dbReference>
<evidence type="ECO:0000256" key="2">
    <source>
        <dbReference type="SAM" id="MobiDB-lite"/>
    </source>
</evidence>
<dbReference type="AlphaFoldDB" id="A0A0C9UUI2"/>
<protein>
    <recommendedName>
        <fullName evidence="3">Nephrocystin 3-like N-terminal domain-containing protein</fullName>
    </recommendedName>
</protein>
<dbReference type="InterPro" id="IPR027417">
    <property type="entry name" value="P-loop_NTPase"/>
</dbReference>
<dbReference type="PANTHER" id="PTHR10039:SF14">
    <property type="entry name" value="NACHT DOMAIN-CONTAINING PROTEIN"/>
    <property type="match status" value="1"/>
</dbReference>
<proteinExistence type="predicted"/>
<keyword evidence="5" id="KW-1185">Reference proteome</keyword>
<dbReference type="HOGENOM" id="CLU_537667_0_0_1"/>
<dbReference type="SUPFAM" id="SSF52540">
    <property type="entry name" value="P-loop containing nucleoside triphosphate hydrolases"/>
    <property type="match status" value="1"/>
</dbReference>
<accession>A0A0C9UUI2</accession>
<name>A0A0C9UUI2_SPHS4</name>
<evidence type="ECO:0000259" key="3">
    <source>
        <dbReference type="Pfam" id="PF24883"/>
    </source>
</evidence>
<feature type="compositionally biased region" description="Basic and acidic residues" evidence="2">
    <location>
        <begin position="411"/>
        <end position="425"/>
    </location>
</feature>
<organism evidence="4 5">
    <name type="scientific">Sphaerobolus stellatus (strain SS14)</name>
    <dbReference type="NCBI Taxonomy" id="990650"/>
    <lineage>
        <taxon>Eukaryota</taxon>
        <taxon>Fungi</taxon>
        <taxon>Dikarya</taxon>
        <taxon>Basidiomycota</taxon>
        <taxon>Agaricomycotina</taxon>
        <taxon>Agaricomycetes</taxon>
        <taxon>Phallomycetidae</taxon>
        <taxon>Geastrales</taxon>
        <taxon>Sphaerobolaceae</taxon>
        <taxon>Sphaerobolus</taxon>
    </lineage>
</organism>
<dbReference type="Pfam" id="PF24883">
    <property type="entry name" value="NPHP3_N"/>
    <property type="match status" value="1"/>
</dbReference>
<keyword evidence="1" id="KW-0677">Repeat</keyword>
<dbReference type="InterPro" id="IPR056884">
    <property type="entry name" value="NPHP3-like_N"/>
</dbReference>
<feature type="region of interest" description="Disordered" evidence="2">
    <location>
        <begin position="401"/>
        <end position="425"/>
    </location>
</feature>